<accession>A0A9D9DXV3</accession>
<organism evidence="1 2">
    <name type="scientific">Candidatus Fimicola merdigallinarum</name>
    <dbReference type="NCBI Taxonomy" id="2840819"/>
    <lineage>
        <taxon>Bacteria</taxon>
        <taxon>Bacillati</taxon>
        <taxon>Bacillota</taxon>
        <taxon>Clostridia</taxon>
        <taxon>Lachnospirales</taxon>
        <taxon>Lachnospiraceae</taxon>
        <taxon>Lachnospiraceae incertae sedis</taxon>
        <taxon>Candidatus Fimicola</taxon>
    </lineage>
</organism>
<dbReference type="AlphaFoldDB" id="A0A9D9DXV3"/>
<sequence length="47" mass="5621">MKDINSLEYSKWIFGYYIVFAPNIGHKKYMVRYMKNINNVVKGNGFK</sequence>
<comment type="caution">
    <text evidence="1">The sequence shown here is derived from an EMBL/GenBank/DDBJ whole genome shotgun (WGS) entry which is preliminary data.</text>
</comment>
<dbReference type="Proteomes" id="UP000823611">
    <property type="component" value="Unassembled WGS sequence"/>
</dbReference>
<reference evidence="1" key="1">
    <citation type="submission" date="2020-10" db="EMBL/GenBank/DDBJ databases">
        <authorList>
            <person name="Gilroy R."/>
        </authorList>
    </citation>
    <scope>NUCLEOTIDE SEQUENCE</scope>
    <source>
        <strain evidence="1">F6-4510</strain>
    </source>
</reference>
<dbReference type="EMBL" id="JADIMX010000116">
    <property type="protein sequence ID" value="MBO8434893.1"/>
    <property type="molecule type" value="Genomic_DNA"/>
</dbReference>
<evidence type="ECO:0000313" key="2">
    <source>
        <dbReference type="Proteomes" id="UP000823611"/>
    </source>
</evidence>
<proteinExistence type="predicted"/>
<evidence type="ECO:0000313" key="1">
    <source>
        <dbReference type="EMBL" id="MBO8434893.1"/>
    </source>
</evidence>
<reference evidence="1" key="2">
    <citation type="journal article" date="2021" name="PeerJ">
        <title>Extensive microbial diversity within the chicken gut microbiome revealed by metagenomics and culture.</title>
        <authorList>
            <person name="Gilroy R."/>
            <person name="Ravi A."/>
            <person name="Getino M."/>
            <person name="Pursley I."/>
            <person name="Horton D.L."/>
            <person name="Alikhan N.F."/>
            <person name="Baker D."/>
            <person name="Gharbi K."/>
            <person name="Hall N."/>
            <person name="Watson M."/>
            <person name="Adriaenssens E.M."/>
            <person name="Foster-Nyarko E."/>
            <person name="Jarju S."/>
            <person name="Secka A."/>
            <person name="Antonio M."/>
            <person name="Oren A."/>
            <person name="Chaudhuri R.R."/>
            <person name="La Ragione R."/>
            <person name="Hildebrand F."/>
            <person name="Pallen M.J."/>
        </authorList>
    </citation>
    <scope>NUCLEOTIDE SEQUENCE</scope>
    <source>
        <strain evidence="1">F6-4510</strain>
    </source>
</reference>
<protein>
    <submittedName>
        <fullName evidence="1">Uncharacterized protein</fullName>
    </submittedName>
</protein>
<gene>
    <name evidence="1" type="ORF">IAC55_06200</name>
</gene>
<name>A0A9D9DXV3_9FIRM</name>